<name>A0A2N9EGK4_FAGSY</name>
<gene>
    <name evidence="1" type="ORF">FSB_LOCUS5979</name>
</gene>
<evidence type="ECO:0000313" key="1">
    <source>
        <dbReference type="EMBL" id="SPC78097.1"/>
    </source>
</evidence>
<dbReference type="EMBL" id="OIVN01000312">
    <property type="protein sequence ID" value="SPC78097.1"/>
    <property type="molecule type" value="Genomic_DNA"/>
</dbReference>
<reference evidence="1" key="1">
    <citation type="submission" date="2018-02" db="EMBL/GenBank/DDBJ databases">
        <authorList>
            <person name="Cohen D.B."/>
            <person name="Kent A.D."/>
        </authorList>
    </citation>
    <scope>NUCLEOTIDE SEQUENCE</scope>
</reference>
<accession>A0A2N9EGK4</accession>
<organism evidence="1">
    <name type="scientific">Fagus sylvatica</name>
    <name type="common">Beechnut</name>
    <dbReference type="NCBI Taxonomy" id="28930"/>
    <lineage>
        <taxon>Eukaryota</taxon>
        <taxon>Viridiplantae</taxon>
        <taxon>Streptophyta</taxon>
        <taxon>Embryophyta</taxon>
        <taxon>Tracheophyta</taxon>
        <taxon>Spermatophyta</taxon>
        <taxon>Magnoliopsida</taxon>
        <taxon>eudicotyledons</taxon>
        <taxon>Gunneridae</taxon>
        <taxon>Pentapetalae</taxon>
        <taxon>rosids</taxon>
        <taxon>fabids</taxon>
        <taxon>Fagales</taxon>
        <taxon>Fagaceae</taxon>
        <taxon>Fagus</taxon>
    </lineage>
</organism>
<dbReference type="AlphaFoldDB" id="A0A2N9EGK4"/>
<proteinExistence type="predicted"/>
<protein>
    <submittedName>
        <fullName evidence="1">Uncharacterized protein</fullName>
    </submittedName>
</protein>
<sequence length="69" mass="7429">MVSLGIMFLESRPWRSWVCGVRAKRLTGLVAIWPWMMVCGFWPCVGNCEPVGCAMGGGCLAVGLVIVGL</sequence>